<evidence type="ECO:0000313" key="8">
    <source>
        <dbReference type="EMBL" id="ESO95075.1"/>
    </source>
</evidence>
<evidence type="ECO:0000256" key="6">
    <source>
        <dbReference type="ARBA" id="ARBA00023136"/>
    </source>
</evidence>
<keyword evidence="9" id="KW-1185">Reference proteome</keyword>
<sequence length="290" mass="31472">VTVIKTKRLIDHIFRFCISFMLITTTIGFGCKTDLDVVKESLKRPIAPGIGVICQYLLMPLIAFGIAKSINFENPAVALGIFACGICPGGGISNIYCYVLNGDVSLSVTMTTISTIAALGMIPLWMFTLGQLFNDEKTTINIPYANIMSTLAMVIIPLFVGMIIKYKCLKISKIILKVIKPLSLITIVILLTFGIYVNLYIFRLFKPLHILAGCLLPYFGYLVGGVVALIFRQPWPRVKTIAIETGIQNVGVAFLMLLTSLPPPDGDLAAVGPAASGIMTPLPLFVIAII</sequence>
<feature type="transmembrane region" description="Helical" evidence="7">
    <location>
        <begin position="76"/>
        <end position="99"/>
    </location>
</feature>
<keyword evidence="3 7" id="KW-0812">Transmembrane</keyword>
<comment type="similarity">
    <text evidence="2">Belongs to the bile acid:sodium symporter (BASS) (TC 2.A.28) family.</text>
</comment>
<feature type="transmembrane region" description="Helical" evidence="7">
    <location>
        <begin position="52"/>
        <end position="70"/>
    </location>
</feature>
<dbReference type="OrthoDB" id="203097at2759"/>
<evidence type="ECO:0000256" key="7">
    <source>
        <dbReference type="SAM" id="Phobius"/>
    </source>
</evidence>
<dbReference type="KEGG" id="lgi:LOTGIDRAFT_93838"/>
<feature type="transmembrane region" description="Helical" evidence="7">
    <location>
        <begin position="12"/>
        <end position="31"/>
    </location>
</feature>
<keyword evidence="5 7" id="KW-1133">Transmembrane helix</keyword>
<keyword evidence="4" id="KW-0769">Symport</keyword>
<proteinExistence type="inferred from homology"/>
<evidence type="ECO:0000256" key="1">
    <source>
        <dbReference type="ARBA" id="ARBA00004141"/>
    </source>
</evidence>
<dbReference type="Gene3D" id="1.20.1530.20">
    <property type="match status" value="1"/>
</dbReference>
<dbReference type="OMA" id="YLYKRCT"/>
<dbReference type="Pfam" id="PF01758">
    <property type="entry name" value="SBF"/>
    <property type="match status" value="1"/>
</dbReference>
<organism evidence="8 9">
    <name type="scientific">Lottia gigantea</name>
    <name type="common">Giant owl limpet</name>
    <dbReference type="NCBI Taxonomy" id="225164"/>
    <lineage>
        <taxon>Eukaryota</taxon>
        <taxon>Metazoa</taxon>
        <taxon>Spiralia</taxon>
        <taxon>Lophotrochozoa</taxon>
        <taxon>Mollusca</taxon>
        <taxon>Gastropoda</taxon>
        <taxon>Patellogastropoda</taxon>
        <taxon>Lottioidea</taxon>
        <taxon>Lottiidae</taxon>
        <taxon>Lottia</taxon>
    </lineage>
</organism>
<dbReference type="GeneID" id="20252985"/>
<keyword evidence="6 7" id="KW-0472">Membrane</keyword>
<evidence type="ECO:0000256" key="4">
    <source>
        <dbReference type="ARBA" id="ARBA00022847"/>
    </source>
</evidence>
<dbReference type="GO" id="GO:0015293">
    <property type="term" value="F:symporter activity"/>
    <property type="evidence" value="ECO:0007669"/>
    <property type="project" value="UniProtKB-KW"/>
</dbReference>
<gene>
    <name evidence="8" type="ORF">LOTGIDRAFT_93838</name>
</gene>
<name>V4AK17_LOTGI</name>
<dbReference type="RefSeq" id="XP_009054157.1">
    <property type="nucleotide sequence ID" value="XM_009055909.1"/>
</dbReference>
<accession>V4AK17</accession>
<feature type="transmembrane region" description="Helical" evidence="7">
    <location>
        <begin position="208"/>
        <end position="231"/>
    </location>
</feature>
<reference evidence="8 9" key="1">
    <citation type="journal article" date="2013" name="Nature">
        <title>Insights into bilaterian evolution from three spiralian genomes.</title>
        <authorList>
            <person name="Simakov O."/>
            <person name="Marletaz F."/>
            <person name="Cho S.J."/>
            <person name="Edsinger-Gonzales E."/>
            <person name="Havlak P."/>
            <person name="Hellsten U."/>
            <person name="Kuo D.H."/>
            <person name="Larsson T."/>
            <person name="Lv J."/>
            <person name="Arendt D."/>
            <person name="Savage R."/>
            <person name="Osoegawa K."/>
            <person name="de Jong P."/>
            <person name="Grimwood J."/>
            <person name="Chapman J.A."/>
            <person name="Shapiro H."/>
            <person name="Aerts A."/>
            <person name="Otillar R.P."/>
            <person name="Terry A.Y."/>
            <person name="Boore J.L."/>
            <person name="Grigoriev I.V."/>
            <person name="Lindberg D.R."/>
            <person name="Seaver E.C."/>
            <person name="Weisblat D.A."/>
            <person name="Putnam N.H."/>
            <person name="Rokhsar D.S."/>
        </authorList>
    </citation>
    <scope>NUCLEOTIDE SEQUENCE [LARGE SCALE GENOMIC DNA]</scope>
</reference>
<dbReference type="STRING" id="225164.V4AK17"/>
<evidence type="ECO:0000256" key="2">
    <source>
        <dbReference type="ARBA" id="ARBA00006528"/>
    </source>
</evidence>
<dbReference type="PANTHER" id="PTHR10361:SF28">
    <property type="entry name" value="P3 PROTEIN-RELATED"/>
    <property type="match status" value="1"/>
</dbReference>
<dbReference type="HOGENOM" id="CLU_034788_7_0_1"/>
<feature type="transmembrane region" description="Helical" evidence="7">
    <location>
        <begin position="268"/>
        <end position="289"/>
    </location>
</feature>
<feature type="transmembrane region" description="Helical" evidence="7">
    <location>
        <begin position="178"/>
        <end position="202"/>
    </location>
</feature>
<feature type="non-terminal residue" evidence="8">
    <location>
        <position position="1"/>
    </location>
</feature>
<dbReference type="InterPro" id="IPR038770">
    <property type="entry name" value="Na+/solute_symporter_sf"/>
</dbReference>
<feature type="transmembrane region" description="Helical" evidence="7">
    <location>
        <begin position="106"/>
        <end position="127"/>
    </location>
</feature>
<dbReference type="InterPro" id="IPR004710">
    <property type="entry name" value="Bilac:Na_transpt"/>
</dbReference>
<dbReference type="CTD" id="20252985"/>
<dbReference type="PANTHER" id="PTHR10361">
    <property type="entry name" value="SODIUM-BILE ACID COTRANSPORTER"/>
    <property type="match status" value="1"/>
</dbReference>
<evidence type="ECO:0000256" key="5">
    <source>
        <dbReference type="ARBA" id="ARBA00022989"/>
    </source>
</evidence>
<feature type="non-terminal residue" evidence="8">
    <location>
        <position position="290"/>
    </location>
</feature>
<dbReference type="AlphaFoldDB" id="V4AK17"/>
<feature type="transmembrane region" description="Helical" evidence="7">
    <location>
        <begin position="147"/>
        <end position="166"/>
    </location>
</feature>
<dbReference type="EMBL" id="KB201701">
    <property type="protein sequence ID" value="ESO95075.1"/>
    <property type="molecule type" value="Genomic_DNA"/>
</dbReference>
<comment type="subcellular location">
    <subcellularLocation>
        <location evidence="1">Membrane</location>
        <topology evidence="1">Multi-pass membrane protein</topology>
    </subcellularLocation>
</comment>
<keyword evidence="4" id="KW-0813">Transport</keyword>
<evidence type="ECO:0000313" key="9">
    <source>
        <dbReference type="Proteomes" id="UP000030746"/>
    </source>
</evidence>
<dbReference type="InterPro" id="IPR002657">
    <property type="entry name" value="BilAc:Na_symport/Acr3"/>
</dbReference>
<protein>
    <submittedName>
        <fullName evidence="8">Uncharacterized protein</fullName>
    </submittedName>
</protein>
<dbReference type="GO" id="GO:0016020">
    <property type="term" value="C:membrane"/>
    <property type="evidence" value="ECO:0007669"/>
    <property type="project" value="UniProtKB-SubCell"/>
</dbReference>
<dbReference type="Proteomes" id="UP000030746">
    <property type="component" value="Unassembled WGS sequence"/>
</dbReference>
<evidence type="ECO:0000256" key="3">
    <source>
        <dbReference type="ARBA" id="ARBA00022692"/>
    </source>
</evidence>